<dbReference type="AlphaFoldDB" id="A0A501XPR6"/>
<comment type="caution">
    <text evidence="2">The sequence shown here is derived from an EMBL/GenBank/DDBJ whole genome shotgun (WGS) entry which is preliminary data.</text>
</comment>
<feature type="compositionally biased region" description="Basic and acidic residues" evidence="1">
    <location>
        <begin position="93"/>
        <end position="103"/>
    </location>
</feature>
<evidence type="ECO:0000313" key="2">
    <source>
        <dbReference type="EMBL" id="TPE62435.1"/>
    </source>
</evidence>
<feature type="compositionally biased region" description="Basic and acidic residues" evidence="1">
    <location>
        <begin position="46"/>
        <end position="55"/>
    </location>
</feature>
<name>A0A501XPR6_9SPHN</name>
<dbReference type="OrthoDB" id="7210901at2"/>
<sequence>MSINRKAEKALLDHEEWTLVQGTHQPEIKALSDKELSAARTRLRGLHDKQRDLSHAKRRISQGKADPRGGSFPGTYERPGRRKQVFAQAIRRINSEKERREIAAARSTIVESQHRALAKKRRATSTRPTNTPTASAGKSSITNPKRATKVPGAKVGSVSQQTKKAQAKKDR</sequence>
<dbReference type="EMBL" id="VFSU01000018">
    <property type="protein sequence ID" value="TPE62435.1"/>
    <property type="molecule type" value="Genomic_DNA"/>
</dbReference>
<keyword evidence="3" id="KW-1185">Reference proteome</keyword>
<dbReference type="Proteomes" id="UP000319897">
    <property type="component" value="Unassembled WGS sequence"/>
</dbReference>
<feature type="compositionally biased region" description="Polar residues" evidence="1">
    <location>
        <begin position="125"/>
        <end position="145"/>
    </location>
</feature>
<dbReference type="RefSeq" id="WP_140927499.1">
    <property type="nucleotide sequence ID" value="NZ_VFSU01000018.1"/>
</dbReference>
<accession>A0A501XPR6</accession>
<proteinExistence type="predicted"/>
<gene>
    <name evidence="2" type="ORF">FJQ54_05930</name>
</gene>
<reference evidence="2 3" key="1">
    <citation type="submission" date="2019-06" db="EMBL/GenBank/DDBJ databases">
        <authorList>
            <person name="Lee I."/>
            <person name="Jang G.I."/>
            <person name="Hwang C.Y."/>
        </authorList>
    </citation>
    <scope>NUCLEOTIDE SEQUENCE [LARGE SCALE GENOMIC DNA]</scope>
    <source>
        <strain evidence="2 3">PAMC 28131</strain>
    </source>
</reference>
<feature type="region of interest" description="Disordered" evidence="1">
    <location>
        <begin position="46"/>
        <end position="171"/>
    </location>
</feature>
<protein>
    <submittedName>
        <fullName evidence="2">Uncharacterized protein</fullName>
    </submittedName>
</protein>
<evidence type="ECO:0000313" key="3">
    <source>
        <dbReference type="Proteomes" id="UP000319897"/>
    </source>
</evidence>
<evidence type="ECO:0000256" key="1">
    <source>
        <dbReference type="SAM" id="MobiDB-lite"/>
    </source>
</evidence>
<organism evidence="2 3">
    <name type="scientific">Sandaracinobacter neustonicus</name>
    <dbReference type="NCBI Taxonomy" id="1715348"/>
    <lineage>
        <taxon>Bacteria</taxon>
        <taxon>Pseudomonadati</taxon>
        <taxon>Pseudomonadota</taxon>
        <taxon>Alphaproteobacteria</taxon>
        <taxon>Sphingomonadales</taxon>
        <taxon>Sphingosinicellaceae</taxon>
        <taxon>Sandaracinobacter</taxon>
    </lineage>
</organism>